<feature type="transmembrane region" description="Helical" evidence="1">
    <location>
        <begin position="237"/>
        <end position="255"/>
    </location>
</feature>
<accession>J8ZZZ7</accession>
<comment type="caution">
    <text evidence="2">The sequence shown here is derived from an EMBL/GenBank/DDBJ whole genome shotgun (WGS) entry which is preliminary data.</text>
</comment>
<keyword evidence="3" id="KW-1185">Reference proteome</keyword>
<dbReference type="GO" id="GO:0005789">
    <property type="term" value="C:endoplasmic reticulum membrane"/>
    <property type="evidence" value="ECO:0007669"/>
    <property type="project" value="TreeGrafter"/>
</dbReference>
<keyword evidence="1" id="KW-0812">Transmembrane</keyword>
<dbReference type="InterPro" id="IPR022057">
    <property type="entry name" value="Chs7"/>
</dbReference>
<dbReference type="HOGENOM" id="CLU_090086_0_0_1"/>
<sequence>MSNFVLMKYICKQMNLPCCQILYGSILEYSARSEIFRLITISNPATIILLIAIIFCTIRIIKRVRKSYTSTGRREMILFFYFYLYSITLEAINLTGFLSKFVPDATTYYTAVQLAFANTSVLALIIGSSFSSISILDYGFSAGKALKIGCFFALFVYVILSAFVLTTKNGLVLFLEIIVINSIFFLVYIFIQFKRLINKRREIWAYGNLTVAVSFFLMGTIPMFYGASIIAWLSDRYLDSLFFFHLFIFCAIIMVHKLWLSTSEDEEDCVPLKIRDLKTPDYNETRRK</sequence>
<proteinExistence type="predicted"/>
<dbReference type="OMA" id="HKYWLST"/>
<dbReference type="Proteomes" id="UP000003163">
    <property type="component" value="Unassembled WGS sequence"/>
</dbReference>
<dbReference type="InParanoid" id="J8ZZZ7"/>
<feature type="transmembrane region" description="Helical" evidence="1">
    <location>
        <begin position="35"/>
        <end position="58"/>
    </location>
</feature>
<evidence type="ECO:0000313" key="3">
    <source>
        <dbReference type="Proteomes" id="UP000003163"/>
    </source>
</evidence>
<dbReference type="AlphaFoldDB" id="J8ZZZ7"/>
<reference evidence="2 3" key="1">
    <citation type="submission" date="2011-08" db="EMBL/GenBank/DDBJ databases">
        <authorList>
            <person name="Liu Z.J."/>
            <person name="Shi F.L."/>
            <person name="Lu J.Q."/>
            <person name="Li M."/>
            <person name="Wang Z.L."/>
        </authorList>
    </citation>
    <scope>NUCLEOTIDE SEQUENCE [LARGE SCALE GENOMIC DNA]</scope>
    <source>
        <strain evidence="2 3">USNM 41457</strain>
    </source>
</reference>
<feature type="transmembrane region" description="Helical" evidence="1">
    <location>
        <begin position="78"/>
        <end position="99"/>
    </location>
</feature>
<evidence type="ECO:0000313" key="2">
    <source>
        <dbReference type="EMBL" id="EJW05223.1"/>
    </source>
</evidence>
<dbReference type="STRING" id="1003232.J8ZZZ7"/>
<feature type="transmembrane region" description="Helical" evidence="1">
    <location>
        <begin position="171"/>
        <end position="191"/>
    </location>
</feature>
<dbReference type="EMBL" id="AFBI03000008">
    <property type="protein sequence ID" value="EJW05223.1"/>
    <property type="molecule type" value="Genomic_DNA"/>
</dbReference>
<dbReference type="Pfam" id="PF12271">
    <property type="entry name" value="Chs7"/>
    <property type="match status" value="1"/>
</dbReference>
<keyword evidence="1" id="KW-1133">Transmembrane helix</keyword>
<name>J8ZZZ7_EDHAE</name>
<feature type="transmembrane region" description="Helical" evidence="1">
    <location>
        <begin position="203"/>
        <end position="225"/>
    </location>
</feature>
<dbReference type="PANTHER" id="PTHR35329:SF1">
    <property type="entry name" value="CHITIN SYNTHASE EXPORT CHAPERONE"/>
    <property type="match status" value="1"/>
</dbReference>
<keyword evidence="1" id="KW-0472">Membrane</keyword>
<dbReference type="VEuPathDB" id="MicrosporidiaDB:EDEG_00688"/>
<dbReference type="OrthoDB" id="2189463at2759"/>
<gene>
    <name evidence="2" type="ORF">EDEG_00688</name>
</gene>
<feature type="transmembrane region" description="Helical" evidence="1">
    <location>
        <begin position="111"/>
        <end position="133"/>
    </location>
</feature>
<organism evidence="2 3">
    <name type="scientific">Edhazardia aedis (strain USNM 41457)</name>
    <name type="common">Microsporidian parasite</name>
    <dbReference type="NCBI Taxonomy" id="1003232"/>
    <lineage>
        <taxon>Eukaryota</taxon>
        <taxon>Fungi</taxon>
        <taxon>Fungi incertae sedis</taxon>
        <taxon>Microsporidia</taxon>
        <taxon>Edhazardia</taxon>
    </lineage>
</organism>
<protein>
    <submittedName>
        <fullName evidence="2">Uncharacterized protein</fullName>
    </submittedName>
</protein>
<feature type="transmembrane region" description="Helical" evidence="1">
    <location>
        <begin position="145"/>
        <end position="165"/>
    </location>
</feature>
<evidence type="ECO:0000256" key="1">
    <source>
        <dbReference type="SAM" id="Phobius"/>
    </source>
</evidence>
<reference evidence="3" key="2">
    <citation type="submission" date="2015-07" db="EMBL/GenBank/DDBJ databases">
        <title>Contrasting host-pathogen interactions and genome evolution in two generalist and specialist microsporidian pathogens of mosquitoes.</title>
        <authorList>
            <consortium name="The Broad Institute Genomics Platform"/>
            <consortium name="The Broad Institute Genome Sequencing Center for Infectious Disease"/>
            <person name="Cuomo C.A."/>
            <person name="Sanscrainte N.D."/>
            <person name="Goldberg J.M."/>
            <person name="Heiman D."/>
            <person name="Young S."/>
            <person name="Zeng Q."/>
            <person name="Becnel J.J."/>
            <person name="Birren B.W."/>
        </authorList>
    </citation>
    <scope>NUCLEOTIDE SEQUENCE [LARGE SCALE GENOMIC DNA]</scope>
    <source>
        <strain evidence="3">USNM 41457</strain>
    </source>
</reference>
<dbReference type="GO" id="GO:0051082">
    <property type="term" value="F:unfolded protein binding"/>
    <property type="evidence" value="ECO:0007669"/>
    <property type="project" value="TreeGrafter"/>
</dbReference>
<dbReference type="PANTHER" id="PTHR35329">
    <property type="entry name" value="CHITIN SYNTHASE EXPORT CHAPERONE"/>
    <property type="match status" value="1"/>
</dbReference>
<dbReference type="GO" id="GO:0006457">
    <property type="term" value="P:protein folding"/>
    <property type="evidence" value="ECO:0007669"/>
    <property type="project" value="TreeGrafter"/>
</dbReference>